<evidence type="ECO:0000256" key="4">
    <source>
        <dbReference type="ARBA" id="ARBA00022989"/>
    </source>
</evidence>
<dbReference type="InterPro" id="IPR033479">
    <property type="entry name" value="dCache_1"/>
</dbReference>
<accession>A0A9W4XCJ6</accession>
<dbReference type="InterPro" id="IPR029016">
    <property type="entry name" value="GAF-like_dom_sf"/>
</dbReference>
<keyword evidence="5 6" id="KW-0472">Membrane</keyword>
<evidence type="ECO:0000256" key="2">
    <source>
        <dbReference type="ARBA" id="ARBA00022475"/>
    </source>
</evidence>
<dbReference type="GO" id="GO:0005886">
    <property type="term" value="C:plasma membrane"/>
    <property type="evidence" value="ECO:0007669"/>
    <property type="project" value="UniProtKB-SubCell"/>
</dbReference>
<dbReference type="SUPFAM" id="SSF55781">
    <property type="entry name" value="GAF domain-like"/>
    <property type="match status" value="1"/>
</dbReference>
<dbReference type="InterPro" id="IPR001054">
    <property type="entry name" value="A/G_cyclase"/>
</dbReference>
<dbReference type="RefSeq" id="WP_271788971.1">
    <property type="nucleotide sequence ID" value="NZ_CAMXCJ010000001.1"/>
</dbReference>
<dbReference type="InterPro" id="IPR003018">
    <property type="entry name" value="GAF"/>
</dbReference>
<organism evidence="8 10">
    <name type="scientific">Commensalibacter communis</name>
    <dbReference type="NCBI Taxonomy" id="2972786"/>
    <lineage>
        <taxon>Bacteria</taxon>
        <taxon>Pseudomonadati</taxon>
        <taxon>Pseudomonadota</taxon>
        <taxon>Alphaproteobacteria</taxon>
        <taxon>Acetobacterales</taxon>
        <taxon>Acetobacteraceae</taxon>
    </lineage>
</organism>
<dbReference type="Proteomes" id="UP001154259">
    <property type="component" value="Unassembled WGS sequence"/>
</dbReference>
<dbReference type="AlphaFoldDB" id="A0A9W4XCJ6"/>
<dbReference type="Pfam" id="PF02743">
    <property type="entry name" value="dCache_1"/>
    <property type="match status" value="1"/>
</dbReference>
<dbReference type="Pfam" id="PF01590">
    <property type="entry name" value="GAF"/>
    <property type="match status" value="1"/>
</dbReference>
<dbReference type="InterPro" id="IPR029787">
    <property type="entry name" value="Nucleotide_cyclase"/>
</dbReference>
<name>A0A9W4XCJ6_9PROT</name>
<dbReference type="EMBL" id="CAMXCM010000001">
    <property type="protein sequence ID" value="CAI3929891.1"/>
    <property type="molecule type" value="Genomic_DNA"/>
</dbReference>
<dbReference type="Pfam" id="PF00211">
    <property type="entry name" value="Guanylate_cyc"/>
    <property type="match status" value="1"/>
</dbReference>
<evidence type="ECO:0000313" key="8">
    <source>
        <dbReference type="EMBL" id="CAI3929891.1"/>
    </source>
</evidence>
<dbReference type="GO" id="GO:0004016">
    <property type="term" value="F:adenylate cyclase activity"/>
    <property type="evidence" value="ECO:0007669"/>
    <property type="project" value="UniProtKB-ARBA"/>
</dbReference>
<evidence type="ECO:0000256" key="1">
    <source>
        <dbReference type="ARBA" id="ARBA00004651"/>
    </source>
</evidence>
<feature type="transmembrane region" description="Helical" evidence="6">
    <location>
        <begin position="370"/>
        <end position="389"/>
    </location>
</feature>
<feature type="transmembrane region" description="Helical" evidence="6">
    <location>
        <begin position="20"/>
        <end position="43"/>
    </location>
</feature>
<keyword evidence="2" id="KW-1003">Cell membrane</keyword>
<dbReference type="Gene3D" id="3.30.70.1230">
    <property type="entry name" value="Nucleotide cyclase"/>
    <property type="match status" value="1"/>
</dbReference>
<dbReference type="EMBL" id="CAMXCS010000001">
    <property type="protein sequence ID" value="CAI3931037.1"/>
    <property type="molecule type" value="Genomic_DNA"/>
</dbReference>
<keyword evidence="11" id="KW-1185">Reference proteome</keyword>
<proteinExistence type="predicted"/>
<comment type="caution">
    <text evidence="8">The sequence shown here is derived from an EMBL/GenBank/DDBJ whole genome shotgun (WGS) entry which is preliminary data.</text>
</comment>
<keyword evidence="3 6" id="KW-0812">Transmembrane</keyword>
<dbReference type="Gene3D" id="3.30.450.20">
    <property type="entry name" value="PAS domain"/>
    <property type="match status" value="1"/>
</dbReference>
<evidence type="ECO:0000313" key="10">
    <source>
        <dbReference type="Proteomes" id="UP001154255"/>
    </source>
</evidence>
<feature type="domain" description="Guanylate cyclase" evidence="7">
    <location>
        <begin position="639"/>
        <end position="768"/>
    </location>
</feature>
<reference evidence="8" key="1">
    <citation type="submission" date="2022-10" db="EMBL/GenBank/DDBJ databases">
        <authorList>
            <person name="Botero Cardona J."/>
        </authorList>
    </citation>
    <scope>NUCLEOTIDE SEQUENCE</scope>
    <source>
        <strain evidence="8">LMG 31819</strain>
        <strain evidence="9">R-53529</strain>
    </source>
</reference>
<dbReference type="Proteomes" id="UP001154255">
    <property type="component" value="Unassembled WGS sequence"/>
</dbReference>
<dbReference type="PROSITE" id="PS50125">
    <property type="entry name" value="GUANYLATE_CYCLASE_2"/>
    <property type="match status" value="1"/>
</dbReference>
<keyword evidence="4 6" id="KW-1133">Transmembrane helix</keyword>
<dbReference type="SUPFAM" id="SSF55073">
    <property type="entry name" value="Nucleotide cyclase"/>
    <property type="match status" value="1"/>
</dbReference>
<protein>
    <submittedName>
        <fullName evidence="8 9">Class 3 (AcyC)</fullName>
    </submittedName>
</protein>
<dbReference type="GO" id="GO:0035556">
    <property type="term" value="P:intracellular signal transduction"/>
    <property type="evidence" value="ECO:0007669"/>
    <property type="project" value="InterPro"/>
</dbReference>
<dbReference type="Gene3D" id="3.30.450.40">
    <property type="match status" value="1"/>
</dbReference>
<sequence>MPAGEIVDPTKDSVNRFWRLFLRIGVPILGVVLVVFVVVGVTLHSYRQTKSGILKLTHIILKTEQSRVSQEVMSYLSPATISSKLVVDMLSHIPSEYETGMFYTYVMSSLRQTKQLQSFYLADEKGNFTMIERIVDKPNEVRVVTLKPDQNGGQFLEEFSTFDGKKLSRSLRPANAYDPRLRSWYKQAMTSGKLTWSPPSLMPSKKGLVITASIPFQDRDGKKGVFAVSISLQQLTTFLSSLNISQHARAIIVDRQKNIIASPGLLMQFGDNEWNAETSKINPKFSPVIARAYDQFLVDGIGIRTFKIKKDEQTNTDKDTPLSSSIDSIAGNYISITSQLPESVQSWVVLIVIPESDFSNFAVTSGKQNLLFSLLVVALAAAMAGVLIYQGHRMDRLWKRFKNVQNIAEQEDNAIEMIASQPEIFDPNHEALILTEGLCNLVSAKRVSIWHISEDQKSLICNDLYDNEDGNHAEGVQYSIQEIPDFFKAITEGETLEIEDAVNDSRIVNFYRLFMRSAETKSVLITPVLGKDGSIGAVIIEDTPHLHNIRHITKIFAGLVAMRFVAAEVQMNESNLVRSEGKIDPSTPIEKLTNDIHDDLSTLTNDEKTEFLVKPGTVKYQNFDFDSLSEDDQQGIYPAVAVMNITFSGYLTSDIDESSKLVTPVRELVIVLQDIAKKYGLFYVKIMGGHLVAVAGCTKEPDITAPIRLAHAALDMRAACIEMIPGMGTESNFGIGIDVGAALGSWFGKEPRTFNLWGPAVGMSGLMASMATDGGAVQVTQSAYMALRNDFLFRPRGTFYIPKVGISHTFILAGRR</sequence>
<gene>
    <name evidence="9" type="ORF">R53529_LOCUS526</name>
    <name evidence="8" type="ORF">R53530_LOCUS575</name>
</gene>
<evidence type="ECO:0000259" key="7">
    <source>
        <dbReference type="PROSITE" id="PS50125"/>
    </source>
</evidence>
<evidence type="ECO:0000256" key="6">
    <source>
        <dbReference type="SAM" id="Phobius"/>
    </source>
</evidence>
<evidence type="ECO:0000313" key="11">
    <source>
        <dbReference type="Proteomes" id="UP001154259"/>
    </source>
</evidence>
<evidence type="ECO:0000313" key="9">
    <source>
        <dbReference type="EMBL" id="CAI3931037.1"/>
    </source>
</evidence>
<comment type="subcellular location">
    <subcellularLocation>
        <location evidence="1">Cell membrane</location>
        <topology evidence="1">Multi-pass membrane protein</topology>
    </subcellularLocation>
</comment>
<evidence type="ECO:0000256" key="5">
    <source>
        <dbReference type="ARBA" id="ARBA00023136"/>
    </source>
</evidence>
<evidence type="ECO:0000256" key="3">
    <source>
        <dbReference type="ARBA" id="ARBA00022692"/>
    </source>
</evidence>
<dbReference type="GO" id="GO:0009190">
    <property type="term" value="P:cyclic nucleotide biosynthetic process"/>
    <property type="evidence" value="ECO:0007669"/>
    <property type="project" value="InterPro"/>
</dbReference>